<reference evidence="8" key="2">
    <citation type="submission" date="2012-05" db="EMBL/GenBank/DDBJ databases">
        <title>Annotation of the Genome Sequence of Fusarium oxysporum HDV247.</title>
        <authorList>
            <consortium name="The Broad Institute Genomics Platform"/>
            <person name="Ma L.-J."/>
            <person name="Corby-Kistler H."/>
            <person name="Broz K."/>
            <person name="Gale L.R."/>
            <person name="Jonkers W."/>
            <person name="O'Donnell K."/>
            <person name="Ploetz R."/>
            <person name="Steinberg C."/>
            <person name="Schwartz D.C."/>
            <person name="VanEtten H."/>
            <person name="Zhou S."/>
            <person name="Young S.K."/>
            <person name="Zeng Q."/>
            <person name="Gargeya S."/>
            <person name="Fitzgerald M."/>
            <person name="Abouelleil A."/>
            <person name="Alvarado L."/>
            <person name="Chapman S.B."/>
            <person name="Gainer-Dewar J."/>
            <person name="Goldberg J."/>
            <person name="Griggs A."/>
            <person name="Gujja S."/>
            <person name="Hansen M."/>
            <person name="Howarth C."/>
            <person name="Imamovic A."/>
            <person name="Ireland A."/>
            <person name="Larimer J."/>
            <person name="McCowan C."/>
            <person name="Murphy C."/>
            <person name="Pearson M."/>
            <person name="Poon T.W."/>
            <person name="Priest M."/>
            <person name="Roberts A."/>
            <person name="Saif S."/>
            <person name="Shea T."/>
            <person name="Sykes S."/>
            <person name="Wortman J."/>
            <person name="Nusbaum C."/>
            <person name="Birren B."/>
        </authorList>
    </citation>
    <scope>NUCLEOTIDE SEQUENCE</scope>
    <source>
        <strain evidence="8">HDV247</strain>
    </source>
</reference>
<evidence type="ECO:0000256" key="6">
    <source>
        <dbReference type="SAM" id="MobiDB-lite"/>
    </source>
</evidence>
<name>W9NW47_FUSOX</name>
<feature type="compositionally biased region" description="Polar residues" evidence="6">
    <location>
        <begin position="98"/>
        <end position="110"/>
    </location>
</feature>
<dbReference type="PROSITE" id="PS50048">
    <property type="entry name" value="ZN2_CY6_FUNGAL_2"/>
    <property type="match status" value="1"/>
</dbReference>
<reference evidence="8" key="1">
    <citation type="submission" date="2011-10" db="EMBL/GenBank/DDBJ databases">
        <title>The Genome Sequence of Fusarium oxysporum HDV247.</title>
        <authorList>
            <consortium name="The Broad Institute Genome Sequencing Platform"/>
            <person name="Ma L.-J."/>
            <person name="Gale L.R."/>
            <person name="Schwartz D.C."/>
            <person name="Zhou S."/>
            <person name="Corby-Kistler H."/>
            <person name="Young S.K."/>
            <person name="Zeng Q."/>
            <person name="Gargeya S."/>
            <person name="Fitzgerald M."/>
            <person name="Haas B."/>
            <person name="Abouelleil A."/>
            <person name="Alvarado L."/>
            <person name="Arachchi H.M."/>
            <person name="Berlin A."/>
            <person name="Brown A."/>
            <person name="Chapman S.B."/>
            <person name="Chen Z."/>
            <person name="Dunbar C."/>
            <person name="Freedman E."/>
            <person name="Gearin G."/>
            <person name="Goldberg J."/>
            <person name="Griggs A."/>
            <person name="Gujja S."/>
            <person name="Heiman D."/>
            <person name="Howarth C."/>
            <person name="Larson L."/>
            <person name="Lui A."/>
            <person name="MacDonald P.J.P."/>
            <person name="Montmayeur A."/>
            <person name="Murphy C."/>
            <person name="Neiman D."/>
            <person name="Pearson M."/>
            <person name="Priest M."/>
            <person name="Roberts A."/>
            <person name="Saif S."/>
            <person name="Shea T."/>
            <person name="Shenoy N."/>
            <person name="Sisk P."/>
            <person name="Stolte C."/>
            <person name="Sykes S."/>
            <person name="Wortman J."/>
            <person name="Nusbaum C."/>
            <person name="Birren B."/>
        </authorList>
    </citation>
    <scope>NUCLEOTIDE SEQUENCE [LARGE SCALE GENOMIC DNA]</scope>
    <source>
        <strain evidence="8">HDV247</strain>
    </source>
</reference>
<dbReference type="GO" id="GO:0006351">
    <property type="term" value="P:DNA-templated transcription"/>
    <property type="evidence" value="ECO:0007669"/>
    <property type="project" value="InterPro"/>
</dbReference>
<evidence type="ECO:0000313" key="8">
    <source>
        <dbReference type="EMBL" id="EXA37003.1"/>
    </source>
</evidence>
<dbReference type="InterPro" id="IPR036864">
    <property type="entry name" value="Zn2-C6_fun-type_DNA-bd_sf"/>
</dbReference>
<dbReference type="SMART" id="SM00066">
    <property type="entry name" value="GAL4"/>
    <property type="match status" value="1"/>
</dbReference>
<evidence type="ECO:0000256" key="2">
    <source>
        <dbReference type="ARBA" id="ARBA00022723"/>
    </source>
</evidence>
<keyword evidence="3" id="KW-0805">Transcription regulation</keyword>
<dbReference type="Pfam" id="PF04082">
    <property type="entry name" value="Fungal_trans"/>
    <property type="match status" value="1"/>
</dbReference>
<evidence type="ECO:0000256" key="3">
    <source>
        <dbReference type="ARBA" id="ARBA00023015"/>
    </source>
</evidence>
<dbReference type="InterPro" id="IPR001138">
    <property type="entry name" value="Zn2Cys6_DnaBD"/>
</dbReference>
<dbReference type="SUPFAM" id="SSF57701">
    <property type="entry name" value="Zn2/Cys6 DNA-binding domain"/>
    <property type="match status" value="1"/>
</dbReference>
<dbReference type="EMBL" id="JH650975">
    <property type="protein sequence ID" value="EXA37003.1"/>
    <property type="molecule type" value="Genomic_DNA"/>
</dbReference>
<dbReference type="Gene3D" id="4.10.240.10">
    <property type="entry name" value="Zn(2)-C6 fungal-type DNA-binding domain"/>
    <property type="match status" value="1"/>
</dbReference>
<dbReference type="HOGENOM" id="CLU_032655_0_0_1"/>
<sequence length="587" mass="66278">MASSNATEPRSACLVCRQRKVACDRQRPRCGLCSRNDFDCQYKARQHRPGLRAGYVASLESQLSQVEERLRKVEAQLERGSPARSSSALQPLPDSVAPTPSLTPASQGILQEQPPSPMVLPTTSPGNTIAESPLISVPEESLFTLANRSLPTWFSKYHPWFPIIHEKSLGQISSSTSYRYSLVWKAILVAVVLGHNNVSSSERNLVEHVRDNVMLQGFSMLSVQSIQGLLILSNYYLVEGSQAQFWNILAICKKMSLHLHLHEVAATLPRTRTFSMQRTTGPTFNSVVEKEEAIRAFWMIETLDSISSLGSADLLTCLKVPSPLILPCVESIWASREPVIEHLPSARRDYLSPLALCTTLAMEELSVIRQFLEKPYDLTTLEQKLEWQTEAQRLDERLTNWREEFVAIVFRMINAERDHAPRGEMEPLITLVNCVLNMAILVLLQQMAPFPQEIERGYEPWAFATTRCVYACENLAAKVRRIRADQLDSQTPHLILPMFAAARFYIAYSKALDADVPVNLHTLAFTLHICGQHWPLAQQYETIIRAAVAEHRSPISQCVLPLEFYDLRYSTLEILSLLQETAQKLNL</sequence>
<keyword evidence="2" id="KW-0479">Metal-binding</keyword>
<dbReference type="GO" id="GO:0008270">
    <property type="term" value="F:zinc ion binding"/>
    <property type="evidence" value="ECO:0007669"/>
    <property type="project" value="InterPro"/>
</dbReference>
<dbReference type="InterPro" id="IPR007219">
    <property type="entry name" value="XnlR_reg_dom"/>
</dbReference>
<dbReference type="InterPro" id="IPR050815">
    <property type="entry name" value="TF_fung"/>
</dbReference>
<dbReference type="PROSITE" id="PS00463">
    <property type="entry name" value="ZN2_CY6_FUNGAL_1"/>
    <property type="match status" value="1"/>
</dbReference>
<protein>
    <recommendedName>
        <fullName evidence="7">Zn(2)-C6 fungal-type domain-containing protein</fullName>
    </recommendedName>
</protein>
<feature type="domain" description="Zn(2)-C6 fungal-type" evidence="7">
    <location>
        <begin position="12"/>
        <end position="42"/>
    </location>
</feature>
<proteinExistence type="predicted"/>
<comment type="subcellular location">
    <subcellularLocation>
        <location evidence="1">Nucleus</location>
    </subcellularLocation>
</comment>
<dbReference type="Proteomes" id="UP000030751">
    <property type="component" value="Unassembled WGS sequence"/>
</dbReference>
<evidence type="ECO:0000256" key="5">
    <source>
        <dbReference type="ARBA" id="ARBA00023242"/>
    </source>
</evidence>
<evidence type="ECO:0000256" key="1">
    <source>
        <dbReference type="ARBA" id="ARBA00004123"/>
    </source>
</evidence>
<keyword evidence="4" id="KW-0804">Transcription</keyword>
<keyword evidence="5" id="KW-0539">Nucleus</keyword>
<dbReference type="Pfam" id="PF00172">
    <property type="entry name" value="Zn_clus"/>
    <property type="match status" value="1"/>
</dbReference>
<dbReference type="CDD" id="cd00067">
    <property type="entry name" value="GAL4"/>
    <property type="match status" value="1"/>
</dbReference>
<gene>
    <name evidence="8" type="ORF">FOVG_11309</name>
</gene>
<dbReference type="GO" id="GO:0000981">
    <property type="term" value="F:DNA-binding transcription factor activity, RNA polymerase II-specific"/>
    <property type="evidence" value="ECO:0007669"/>
    <property type="project" value="InterPro"/>
</dbReference>
<dbReference type="PANTHER" id="PTHR47338">
    <property type="entry name" value="ZN(II)2CYS6 TRANSCRIPTION FACTOR (EUROFUNG)-RELATED"/>
    <property type="match status" value="1"/>
</dbReference>
<feature type="region of interest" description="Disordered" evidence="6">
    <location>
        <begin position="76"/>
        <end position="125"/>
    </location>
</feature>
<evidence type="ECO:0000259" key="7">
    <source>
        <dbReference type="PROSITE" id="PS50048"/>
    </source>
</evidence>
<organism evidence="8">
    <name type="scientific">Fusarium oxysporum f. sp. pisi HDV247</name>
    <dbReference type="NCBI Taxonomy" id="1080344"/>
    <lineage>
        <taxon>Eukaryota</taxon>
        <taxon>Fungi</taxon>
        <taxon>Dikarya</taxon>
        <taxon>Ascomycota</taxon>
        <taxon>Pezizomycotina</taxon>
        <taxon>Sordariomycetes</taxon>
        <taxon>Hypocreomycetidae</taxon>
        <taxon>Hypocreales</taxon>
        <taxon>Nectriaceae</taxon>
        <taxon>Fusarium</taxon>
        <taxon>Fusarium oxysporum species complex</taxon>
    </lineage>
</organism>
<dbReference type="CDD" id="cd12148">
    <property type="entry name" value="fungal_TF_MHR"/>
    <property type="match status" value="1"/>
</dbReference>
<evidence type="ECO:0000256" key="4">
    <source>
        <dbReference type="ARBA" id="ARBA00023163"/>
    </source>
</evidence>
<dbReference type="OrthoDB" id="4981596at2759"/>
<dbReference type="AlphaFoldDB" id="W9NW47"/>
<dbReference type="GO" id="GO:0005634">
    <property type="term" value="C:nucleus"/>
    <property type="evidence" value="ECO:0007669"/>
    <property type="project" value="UniProtKB-SubCell"/>
</dbReference>
<dbReference type="GO" id="GO:0003677">
    <property type="term" value="F:DNA binding"/>
    <property type="evidence" value="ECO:0007669"/>
    <property type="project" value="InterPro"/>
</dbReference>
<accession>W9NW47</accession>
<dbReference type="PANTHER" id="PTHR47338:SF20">
    <property type="entry name" value="ZN(II)2CYS6 TRANSCRIPTION FACTOR (EUROFUNG)"/>
    <property type="match status" value="1"/>
</dbReference>